<keyword evidence="7" id="KW-1185">Reference proteome</keyword>
<dbReference type="EMBL" id="JAFBEV010000017">
    <property type="protein sequence ID" value="MBM7658450.1"/>
    <property type="molecule type" value="Genomic_DNA"/>
</dbReference>
<dbReference type="SUPFAM" id="SSF50324">
    <property type="entry name" value="Inorganic pyrophosphatase"/>
    <property type="match status" value="1"/>
</dbReference>
<dbReference type="Pfam" id="PF00719">
    <property type="entry name" value="Pyrophosphatase"/>
    <property type="match status" value="1"/>
</dbReference>
<protein>
    <recommendedName>
        <fullName evidence="2">inorganic diphosphatase</fullName>
        <ecNumber evidence="2">3.6.1.1</ecNumber>
    </recommendedName>
</protein>
<comment type="caution">
    <text evidence="6">The sequence shown here is derived from an EMBL/GenBank/DDBJ whole genome shotgun (WGS) entry which is preliminary data.</text>
</comment>
<dbReference type="GO" id="GO:0004427">
    <property type="term" value="F:inorganic diphosphate phosphatase activity"/>
    <property type="evidence" value="ECO:0007669"/>
    <property type="project" value="UniProtKB-EC"/>
</dbReference>
<keyword evidence="4 6" id="KW-0378">Hydrolase</keyword>
<dbReference type="InterPro" id="IPR008162">
    <property type="entry name" value="Pyrophosphatase"/>
</dbReference>
<evidence type="ECO:0000313" key="6">
    <source>
        <dbReference type="EMBL" id="MBM7658450.1"/>
    </source>
</evidence>
<comment type="cofactor">
    <cofactor evidence="1">
        <name>Mg(2+)</name>
        <dbReference type="ChEBI" id="CHEBI:18420"/>
    </cofactor>
</comment>
<dbReference type="Proteomes" id="UP000823201">
    <property type="component" value="Unassembled WGS sequence"/>
</dbReference>
<evidence type="ECO:0000256" key="1">
    <source>
        <dbReference type="ARBA" id="ARBA00001946"/>
    </source>
</evidence>
<name>A0ABS2Q9K9_9BACL</name>
<dbReference type="RefSeq" id="WP_205007011.1">
    <property type="nucleotide sequence ID" value="NZ_CBCRXA010000008.1"/>
</dbReference>
<keyword evidence="5" id="KW-0460">Magnesium</keyword>
<evidence type="ECO:0000256" key="2">
    <source>
        <dbReference type="ARBA" id="ARBA00012146"/>
    </source>
</evidence>
<keyword evidence="3" id="KW-0479">Metal-binding</keyword>
<accession>A0ABS2Q9K9</accession>
<sequence>MDYLSQTVKVIIDRPMCSRHPEHENLYYPINYGYVPHTLSPDGEETDAYVIGEFVPLKEYTGVVVAIIHRTNDDDDKLVVTNKINRYSKEQIMALVEFQERFFDSKIITE</sequence>
<proteinExistence type="predicted"/>
<evidence type="ECO:0000256" key="3">
    <source>
        <dbReference type="ARBA" id="ARBA00022723"/>
    </source>
</evidence>
<reference evidence="6 7" key="1">
    <citation type="submission" date="2021-01" db="EMBL/GenBank/DDBJ databases">
        <title>Genomic Encyclopedia of Type Strains, Phase IV (KMG-IV): sequencing the most valuable type-strain genomes for metagenomic binning, comparative biology and taxonomic classification.</title>
        <authorList>
            <person name="Goeker M."/>
        </authorList>
    </citation>
    <scope>NUCLEOTIDE SEQUENCE [LARGE SCALE GENOMIC DNA]</scope>
    <source>
        <strain evidence="6 7">DSM 100968</strain>
    </source>
</reference>
<evidence type="ECO:0000256" key="4">
    <source>
        <dbReference type="ARBA" id="ARBA00022801"/>
    </source>
</evidence>
<evidence type="ECO:0000313" key="7">
    <source>
        <dbReference type="Proteomes" id="UP000823201"/>
    </source>
</evidence>
<dbReference type="InterPro" id="IPR036649">
    <property type="entry name" value="Pyrophosphatase_sf"/>
</dbReference>
<dbReference type="Gene3D" id="3.90.80.10">
    <property type="entry name" value="Inorganic pyrophosphatase"/>
    <property type="match status" value="1"/>
</dbReference>
<gene>
    <name evidence="6" type="ORF">JOC27_001903</name>
</gene>
<evidence type="ECO:0000256" key="5">
    <source>
        <dbReference type="ARBA" id="ARBA00022842"/>
    </source>
</evidence>
<dbReference type="EC" id="3.6.1.1" evidence="2"/>
<organism evidence="6 7">
    <name type="scientific">Sporolactobacillus spathodeae</name>
    <dbReference type="NCBI Taxonomy" id="1465502"/>
    <lineage>
        <taxon>Bacteria</taxon>
        <taxon>Bacillati</taxon>
        <taxon>Bacillota</taxon>
        <taxon>Bacilli</taxon>
        <taxon>Bacillales</taxon>
        <taxon>Sporolactobacillaceae</taxon>
        <taxon>Sporolactobacillus</taxon>
    </lineage>
</organism>